<comment type="caution">
    <text evidence="1">The sequence shown here is derived from an EMBL/GenBank/DDBJ whole genome shotgun (WGS) entry which is preliminary data.</text>
</comment>
<organism evidence="1 2">
    <name type="scientific">Candidatus Aphodosoma intestinipullorum</name>
    <dbReference type="NCBI Taxonomy" id="2840674"/>
    <lineage>
        <taxon>Bacteria</taxon>
        <taxon>Pseudomonadati</taxon>
        <taxon>Bacteroidota</taxon>
        <taxon>Bacteroidia</taxon>
        <taxon>Bacteroidales</taxon>
        <taxon>Candidatus Aphodosoma</taxon>
    </lineage>
</organism>
<evidence type="ECO:0000313" key="1">
    <source>
        <dbReference type="EMBL" id="MBO8440231.1"/>
    </source>
</evidence>
<name>A0A940DKL8_9BACT</name>
<gene>
    <name evidence="1" type="ORF">IAC51_06225</name>
</gene>
<evidence type="ECO:0000313" key="2">
    <source>
        <dbReference type="Proteomes" id="UP000712007"/>
    </source>
</evidence>
<protein>
    <recommendedName>
        <fullName evidence="3">DUF3078 domain-containing protein</fullName>
    </recommendedName>
</protein>
<accession>A0A940DKL8</accession>
<reference evidence="1" key="2">
    <citation type="journal article" date="2021" name="PeerJ">
        <title>Extensive microbial diversity within the chicken gut microbiome revealed by metagenomics and culture.</title>
        <authorList>
            <person name="Gilroy R."/>
            <person name="Ravi A."/>
            <person name="Getino M."/>
            <person name="Pursley I."/>
            <person name="Horton D.L."/>
            <person name="Alikhan N.F."/>
            <person name="Baker D."/>
            <person name="Gharbi K."/>
            <person name="Hall N."/>
            <person name="Watson M."/>
            <person name="Adriaenssens E.M."/>
            <person name="Foster-Nyarko E."/>
            <person name="Jarju S."/>
            <person name="Secka A."/>
            <person name="Antonio M."/>
            <person name="Oren A."/>
            <person name="Chaudhuri R.R."/>
            <person name="La Ragione R."/>
            <person name="Hildebrand F."/>
            <person name="Pallen M.J."/>
        </authorList>
    </citation>
    <scope>NUCLEOTIDE SEQUENCE</scope>
    <source>
        <strain evidence="1">3924</strain>
    </source>
</reference>
<sequence>MTAVGSFRSQYAFGYDYIEGDNPVLSKWLAPSYTDISVGVDWMPNDIFTLYLSPLAGRITTVVVPDSLSDLKINYGVTMRDADGNIIASDKDYRAELGLIFKGGVSYSRIKNFKVISTVSLFTPYSSEFGNFDVDWDLSVSYQFLKVLNVKLGTSLKYYNSVLIADKDGNNPVQRVQFNTVLGLGIGYSF</sequence>
<proteinExistence type="predicted"/>
<evidence type="ECO:0008006" key="3">
    <source>
        <dbReference type="Google" id="ProtNLM"/>
    </source>
</evidence>
<dbReference type="EMBL" id="JADIMV010000106">
    <property type="protein sequence ID" value="MBO8440231.1"/>
    <property type="molecule type" value="Genomic_DNA"/>
</dbReference>
<reference evidence="1" key="1">
    <citation type="submission" date="2020-10" db="EMBL/GenBank/DDBJ databases">
        <authorList>
            <person name="Gilroy R."/>
        </authorList>
    </citation>
    <scope>NUCLEOTIDE SEQUENCE</scope>
    <source>
        <strain evidence="1">3924</strain>
    </source>
</reference>
<dbReference type="AlphaFoldDB" id="A0A940DKL8"/>
<dbReference type="Proteomes" id="UP000712007">
    <property type="component" value="Unassembled WGS sequence"/>
</dbReference>